<reference evidence="1" key="1">
    <citation type="submission" date="2022-11" db="EMBL/GenBank/DDBJ databases">
        <authorList>
            <person name="Somphong A."/>
            <person name="Phongsopitanun W."/>
        </authorList>
    </citation>
    <scope>NUCLEOTIDE SEQUENCE</scope>
    <source>
        <strain evidence="1">Pm04-4</strain>
    </source>
</reference>
<comment type="caution">
    <text evidence="1">The sequence shown here is derived from an EMBL/GenBank/DDBJ whole genome shotgun (WGS) entry which is preliminary data.</text>
</comment>
<gene>
    <name evidence="1" type="ORF">OWR29_35785</name>
</gene>
<proteinExistence type="predicted"/>
<sequence>MHATNIGAQICREARDATGGCWNATNMSAQNCPVGDQWMHATHVRGQAVPGNGPRDWRLMHATNMSAQFC</sequence>
<organism evidence="1 2">
    <name type="scientific">Paractinoplanes pyxinae</name>
    <dbReference type="NCBI Taxonomy" id="2997416"/>
    <lineage>
        <taxon>Bacteria</taxon>
        <taxon>Bacillati</taxon>
        <taxon>Actinomycetota</taxon>
        <taxon>Actinomycetes</taxon>
        <taxon>Micromonosporales</taxon>
        <taxon>Micromonosporaceae</taxon>
        <taxon>Paractinoplanes</taxon>
    </lineage>
</organism>
<evidence type="ECO:0000313" key="2">
    <source>
        <dbReference type="Proteomes" id="UP001151002"/>
    </source>
</evidence>
<dbReference type="EMBL" id="JAPNTZ010000015">
    <property type="protein sequence ID" value="MCY1143389.1"/>
    <property type="molecule type" value="Genomic_DNA"/>
</dbReference>
<keyword evidence="2" id="KW-1185">Reference proteome</keyword>
<protein>
    <submittedName>
        <fullName evidence="1">Uncharacterized protein</fullName>
    </submittedName>
</protein>
<evidence type="ECO:0000313" key="1">
    <source>
        <dbReference type="EMBL" id="MCY1143389.1"/>
    </source>
</evidence>
<dbReference type="Proteomes" id="UP001151002">
    <property type="component" value="Unassembled WGS sequence"/>
</dbReference>
<name>A0ABT4BA42_9ACTN</name>
<accession>A0ABT4BA42</accession>
<dbReference type="RefSeq" id="WP_267567918.1">
    <property type="nucleotide sequence ID" value="NZ_JAPNTZ010000015.1"/>
</dbReference>